<keyword evidence="1" id="KW-0812">Transmembrane</keyword>
<accession>A0A6P0UQJ5</accession>
<reference evidence="3 4" key="1">
    <citation type="submission" date="2020-01" db="EMBL/GenBank/DDBJ databases">
        <title>Leptobacterium flavescens.</title>
        <authorList>
            <person name="Wang G."/>
        </authorList>
    </citation>
    <scope>NUCLEOTIDE SEQUENCE [LARGE SCALE GENOMIC DNA]</scope>
    <source>
        <strain evidence="3 4">KCTC 22160</strain>
    </source>
</reference>
<gene>
    <name evidence="3" type="ORF">GWK08_04380</name>
</gene>
<evidence type="ECO:0000256" key="1">
    <source>
        <dbReference type="SAM" id="Phobius"/>
    </source>
</evidence>
<dbReference type="PANTHER" id="PTHR28008:SF1">
    <property type="entry name" value="DOMAIN PROTEIN, PUTATIVE (AFU_ORTHOLOGUE AFUA_3G10980)-RELATED"/>
    <property type="match status" value="1"/>
</dbReference>
<keyword evidence="1" id="KW-0472">Membrane</keyword>
<feature type="transmembrane region" description="Helical" evidence="1">
    <location>
        <begin position="20"/>
        <end position="39"/>
    </location>
</feature>
<proteinExistence type="predicted"/>
<sequence>MLSLFSVSDLPKLEFKLSDKLLHAAFYLILTWTWFFSFSPSGTDKKRENKALIVIAVIIAVYGMIIEALQGILPFGRTADWRDIVANVIGILLAVFAIKRILSRSKSLKREN</sequence>
<evidence type="ECO:0000259" key="2">
    <source>
        <dbReference type="Pfam" id="PF04892"/>
    </source>
</evidence>
<protein>
    <submittedName>
        <fullName evidence="3">Teicoplanin resistance protein VanZ</fullName>
    </submittedName>
</protein>
<dbReference type="NCBIfam" id="NF037970">
    <property type="entry name" value="vanZ_1"/>
    <property type="match status" value="1"/>
</dbReference>
<dbReference type="Proteomes" id="UP000468581">
    <property type="component" value="Unassembled WGS sequence"/>
</dbReference>
<evidence type="ECO:0000313" key="3">
    <source>
        <dbReference type="EMBL" id="NER12666.1"/>
    </source>
</evidence>
<name>A0A6P0UQJ5_9FLAO</name>
<feature type="transmembrane region" description="Helical" evidence="1">
    <location>
        <begin position="84"/>
        <end position="102"/>
    </location>
</feature>
<dbReference type="PANTHER" id="PTHR28008">
    <property type="entry name" value="DOMAIN PROTEIN, PUTATIVE (AFU_ORTHOLOGUE AFUA_3G10980)-RELATED"/>
    <property type="match status" value="1"/>
</dbReference>
<keyword evidence="1" id="KW-1133">Transmembrane helix</keyword>
<comment type="caution">
    <text evidence="3">The sequence shown here is derived from an EMBL/GenBank/DDBJ whole genome shotgun (WGS) entry which is preliminary data.</text>
</comment>
<feature type="transmembrane region" description="Helical" evidence="1">
    <location>
        <begin position="51"/>
        <end position="72"/>
    </location>
</feature>
<keyword evidence="4" id="KW-1185">Reference proteome</keyword>
<dbReference type="RefSeq" id="WP_163605680.1">
    <property type="nucleotide sequence ID" value="NZ_JAABOO010000001.1"/>
</dbReference>
<dbReference type="EMBL" id="JAABOO010000001">
    <property type="protein sequence ID" value="NER12666.1"/>
    <property type="molecule type" value="Genomic_DNA"/>
</dbReference>
<dbReference type="AlphaFoldDB" id="A0A6P0UQJ5"/>
<dbReference type="InterPro" id="IPR006976">
    <property type="entry name" value="VanZ-like"/>
</dbReference>
<evidence type="ECO:0000313" key="4">
    <source>
        <dbReference type="Proteomes" id="UP000468581"/>
    </source>
</evidence>
<dbReference type="Pfam" id="PF04892">
    <property type="entry name" value="VanZ"/>
    <property type="match status" value="1"/>
</dbReference>
<organism evidence="3 4">
    <name type="scientific">Leptobacterium flavescens</name>
    <dbReference type="NCBI Taxonomy" id="472055"/>
    <lineage>
        <taxon>Bacteria</taxon>
        <taxon>Pseudomonadati</taxon>
        <taxon>Bacteroidota</taxon>
        <taxon>Flavobacteriia</taxon>
        <taxon>Flavobacteriales</taxon>
        <taxon>Flavobacteriaceae</taxon>
        <taxon>Leptobacterium</taxon>
    </lineage>
</organism>
<feature type="domain" description="VanZ-like" evidence="2">
    <location>
        <begin position="32"/>
        <end position="99"/>
    </location>
</feature>